<gene>
    <name evidence="2" type="ORF">E0Z10_g5319</name>
</gene>
<protein>
    <submittedName>
        <fullName evidence="2">Uncharacterized protein</fullName>
    </submittedName>
</protein>
<evidence type="ECO:0000313" key="2">
    <source>
        <dbReference type="EMBL" id="TGJ83434.1"/>
    </source>
</evidence>
<feature type="region of interest" description="Disordered" evidence="1">
    <location>
        <begin position="162"/>
        <end position="188"/>
    </location>
</feature>
<evidence type="ECO:0000313" key="3">
    <source>
        <dbReference type="Proteomes" id="UP000297716"/>
    </source>
</evidence>
<organism evidence="2 3">
    <name type="scientific">Xylaria hypoxylon</name>
    <dbReference type="NCBI Taxonomy" id="37992"/>
    <lineage>
        <taxon>Eukaryota</taxon>
        <taxon>Fungi</taxon>
        <taxon>Dikarya</taxon>
        <taxon>Ascomycota</taxon>
        <taxon>Pezizomycotina</taxon>
        <taxon>Sordariomycetes</taxon>
        <taxon>Xylariomycetidae</taxon>
        <taxon>Xylariales</taxon>
        <taxon>Xylariaceae</taxon>
        <taxon>Xylaria</taxon>
    </lineage>
</organism>
<name>A0A4Z0YHJ7_9PEZI</name>
<comment type="caution">
    <text evidence="2">The sequence shown here is derived from an EMBL/GenBank/DDBJ whole genome shotgun (WGS) entry which is preliminary data.</text>
</comment>
<reference evidence="2 3" key="1">
    <citation type="submission" date="2019-03" db="EMBL/GenBank/DDBJ databases">
        <title>Draft genome sequence of Xylaria hypoxylon DSM 108379, a ubiquitous saprotrophic-parasitic fungi on hardwood.</title>
        <authorList>
            <person name="Buettner E."/>
            <person name="Leonhardt S."/>
            <person name="Gebauer A.M."/>
            <person name="Liers C."/>
            <person name="Hofrichter M."/>
            <person name="Kellner H."/>
        </authorList>
    </citation>
    <scope>NUCLEOTIDE SEQUENCE [LARGE SCALE GENOMIC DNA]</scope>
    <source>
        <strain evidence="2 3">DSM 108379</strain>
    </source>
</reference>
<accession>A0A4Z0YHJ7</accession>
<dbReference type="EMBL" id="SKBN01000094">
    <property type="protein sequence ID" value="TGJ83434.1"/>
    <property type="molecule type" value="Genomic_DNA"/>
</dbReference>
<keyword evidence="3" id="KW-1185">Reference proteome</keyword>
<dbReference type="Proteomes" id="UP000297716">
    <property type="component" value="Unassembled WGS sequence"/>
</dbReference>
<sequence length="218" mass="24188">MELQPSLLPPPYEDEYPSSRVNLPYLVNPFTLRPQTPYTFPDISLPPALPTTNICVPFFPYAPHSCCQFHQNMFFAQYATPEPPPWTGINTIMYQQPEMMTPGLRCESAGQPPPNLDALRGLDLADSTRDWCGTNDSNGAFIMDPLPMSTPEGQNLSNVFDLHGQSPPTRGDDSVHTQDLHPKTPVTEPTELALTPSEYSVQRGVDSFGPETGFYVQS</sequence>
<proteinExistence type="predicted"/>
<evidence type="ECO:0000256" key="1">
    <source>
        <dbReference type="SAM" id="MobiDB-lite"/>
    </source>
</evidence>
<dbReference type="AlphaFoldDB" id="A0A4Z0YHJ7"/>
<feature type="compositionally biased region" description="Basic and acidic residues" evidence="1">
    <location>
        <begin position="170"/>
        <end position="182"/>
    </location>
</feature>